<reference evidence="2 3" key="1">
    <citation type="submission" date="2024-05" db="EMBL/GenBank/DDBJ databases">
        <authorList>
            <person name="Wallberg A."/>
        </authorList>
    </citation>
    <scope>NUCLEOTIDE SEQUENCE [LARGE SCALE GENOMIC DNA]</scope>
</reference>
<feature type="compositionally biased region" description="Basic and acidic residues" evidence="1">
    <location>
        <begin position="432"/>
        <end position="443"/>
    </location>
</feature>
<dbReference type="GO" id="GO:0005886">
    <property type="term" value="C:plasma membrane"/>
    <property type="evidence" value="ECO:0007669"/>
    <property type="project" value="TreeGrafter"/>
</dbReference>
<accession>A0AAV2S9P5</accession>
<name>A0AAV2S9P5_MEGNR</name>
<dbReference type="GO" id="GO:0098609">
    <property type="term" value="P:cell-cell adhesion"/>
    <property type="evidence" value="ECO:0007669"/>
    <property type="project" value="InterPro"/>
</dbReference>
<organism evidence="2 3">
    <name type="scientific">Meganyctiphanes norvegica</name>
    <name type="common">Northern krill</name>
    <name type="synonym">Thysanopoda norvegica</name>
    <dbReference type="NCBI Taxonomy" id="48144"/>
    <lineage>
        <taxon>Eukaryota</taxon>
        <taxon>Metazoa</taxon>
        <taxon>Ecdysozoa</taxon>
        <taxon>Arthropoda</taxon>
        <taxon>Crustacea</taxon>
        <taxon>Multicrustacea</taxon>
        <taxon>Malacostraca</taxon>
        <taxon>Eumalacostraca</taxon>
        <taxon>Eucarida</taxon>
        <taxon>Euphausiacea</taxon>
        <taxon>Euphausiidae</taxon>
        <taxon>Meganyctiphanes</taxon>
    </lineage>
</organism>
<feature type="compositionally biased region" description="Basic and acidic residues" evidence="1">
    <location>
        <begin position="451"/>
        <end position="461"/>
    </location>
</feature>
<dbReference type="PANTHER" id="PTHR15989:SF5">
    <property type="entry name" value="VEZATIN"/>
    <property type="match status" value="1"/>
</dbReference>
<dbReference type="EMBL" id="CAXKWB010055542">
    <property type="protein sequence ID" value="CAL4177257.1"/>
    <property type="molecule type" value="Genomic_DNA"/>
</dbReference>
<keyword evidence="3" id="KW-1185">Reference proteome</keyword>
<evidence type="ECO:0000256" key="1">
    <source>
        <dbReference type="SAM" id="MobiDB-lite"/>
    </source>
</evidence>
<comment type="caution">
    <text evidence="2">The sequence shown here is derived from an EMBL/GenBank/DDBJ whole genome shotgun (WGS) entry which is preliminary data.</text>
</comment>
<dbReference type="InterPro" id="IPR026858">
    <property type="entry name" value="Vezatin"/>
</dbReference>
<feature type="compositionally biased region" description="Low complexity" evidence="1">
    <location>
        <begin position="422"/>
        <end position="431"/>
    </location>
</feature>
<dbReference type="PANTHER" id="PTHR15989">
    <property type="entry name" value="VEZATIN"/>
    <property type="match status" value="1"/>
</dbReference>
<evidence type="ECO:0000313" key="3">
    <source>
        <dbReference type="Proteomes" id="UP001497623"/>
    </source>
</evidence>
<evidence type="ECO:0000313" key="2">
    <source>
        <dbReference type="EMBL" id="CAL4177257.1"/>
    </source>
</evidence>
<dbReference type="Proteomes" id="UP001497623">
    <property type="component" value="Unassembled WGS sequence"/>
</dbReference>
<dbReference type="AlphaFoldDB" id="A0AAV2S9P5"/>
<feature type="non-terminal residue" evidence="2">
    <location>
        <position position="518"/>
    </location>
</feature>
<feature type="compositionally biased region" description="Basic and acidic residues" evidence="1">
    <location>
        <begin position="468"/>
        <end position="480"/>
    </location>
</feature>
<protein>
    <submittedName>
        <fullName evidence="2">Uncharacterized protein</fullName>
    </submittedName>
</protein>
<proteinExistence type="predicted"/>
<feature type="region of interest" description="Disordered" evidence="1">
    <location>
        <begin position="408"/>
        <end position="480"/>
    </location>
</feature>
<gene>
    <name evidence="2" type="ORF">MNOR_LOCUS34884</name>
</gene>
<sequence length="518" mass="60332">MAVFIEHRMIKKYICTCFLLSEWQPSIFSIVMQNSFIVISTYQALSIWIKRTGCQTTTGRHLNYRCSTMKLAPLHVPYPPFWIPLMKNLLTFLLNENTHVSPNVKTTLSLLISGLLNVPTKMLSCGDPPVHKLLGDLATLSKLQTSAVLTQFLLSLGNDQLYQVSLDQEIIFPSRDTNLLDTMSSSLEKKINFTRSYWLRDDSEEKAKAEVSYEAKKSDVYIAVHSLSLHMQAALYKVQEMELRFQTCDIDNVGVLENAPPYELVCEQLAAVKMELESCMGCWEEGQQRVLKKYNIEDDSAVLKLGEGNPPIPNMDEEVKKVIENKKKPIILFDMVDPVIQDEVFEAYIDQEYSAKTELDSEDDLLRQTRRAEREKLKRNMAQGKRVLKELQPILVKRREIWEKREELAAKRQQQQQHHDPQQQQENNETTSQDKEEFMHSDSEDSDEERLENYRRIRKQMEEEEKDQDTKKTEREKRINIFDYSIKCNGAASEEEDSDEERLQQYHAVRASLEEQEK</sequence>